<accession>A0A2M6U708</accession>
<evidence type="ECO:0000259" key="2">
    <source>
        <dbReference type="Pfam" id="PF01494"/>
    </source>
</evidence>
<evidence type="ECO:0000313" key="3">
    <source>
        <dbReference type="EMBL" id="PIT00348.1"/>
    </source>
</evidence>
<sequence length="539" mass="59291">MSGVVDVAVVGMGPVGAILAALLGQKGISTVVFDKSDDIFPLPRAIAFDHEIMRVVQNLGLADAVHAYVVPYPRTEYHGVGGKLIACYEPLPPPYAQGWQPGFMFQQPPFERAIRLSLADIPTVDIQLGKTLEALTQHDDHVELSIIDGTEERQTLRARYVVGCDGGGSLVRKLIGSDFESLDFDEPWLVVDVLVDESGIGKLPRNVVQYCDPQRPATYVVGSGNHRRWEFMVLPGETAEEMNRDETIWRLLERWLTPEDGKLWRAATYVFHALVANGWRRDRVLLAGDAAHMTPPFMAQGMCQGIRDAANLAWKLELVLKGRSGVELLDSYQHERRPHVRTTTETAKALGRIICELDPAKASERDARMLSEKGDPPAVQYRQSLIPGLMEGALCSEQGPPVGSRFPQPRIVSEAGIALLDDQVGAAFRLVIVPRVDLAEVPANLRQRLGALDGMILCLADEKTSRPCGPGAWTIVEADGLLAAWLRDHGLIAALVRPDHYVFAVARKASDLNAMSRWLDKHLHLVTRQADSTSIAALV</sequence>
<dbReference type="Pfam" id="PF01494">
    <property type="entry name" value="FAD_binding_3"/>
    <property type="match status" value="1"/>
</dbReference>
<gene>
    <name evidence="3" type="ORF">TSA1_05945</name>
</gene>
<dbReference type="SUPFAM" id="SSF51905">
    <property type="entry name" value="FAD/NAD(P)-binding domain"/>
    <property type="match status" value="1"/>
</dbReference>
<dbReference type="GO" id="GO:0008688">
    <property type="term" value="F:3-(3-hydroxyphenyl)propionate hydroxylase activity"/>
    <property type="evidence" value="ECO:0007669"/>
    <property type="project" value="TreeGrafter"/>
</dbReference>
<dbReference type="PANTHER" id="PTHR43476">
    <property type="entry name" value="3-(3-HYDROXY-PHENYL)PROPIONATE/3-HYDROXYCINNAMIC ACID HYDROXYLASE"/>
    <property type="match status" value="1"/>
</dbReference>
<dbReference type="PANTHER" id="PTHR43476:SF3">
    <property type="entry name" value="FAD-BINDING MONOOXYGENASE"/>
    <property type="match status" value="1"/>
</dbReference>
<name>A0A2M6U708_9BRAD</name>
<reference evidence="3 4" key="1">
    <citation type="submission" date="2015-06" db="EMBL/GenBank/DDBJ databases">
        <title>Comparative genome analysis of nirS-carrying Bradyrhizobium sp. strains.</title>
        <authorList>
            <person name="Ishii S."/>
            <person name="Jang J."/>
            <person name="Nishizawa T."/>
            <person name="Senoo K."/>
        </authorList>
    </citation>
    <scope>NUCLEOTIDE SEQUENCE [LARGE SCALE GENOMIC DNA]</scope>
    <source>
        <strain evidence="3 4">TSA1</strain>
    </source>
</reference>
<feature type="domain" description="FAD-binding" evidence="2">
    <location>
        <begin position="5"/>
        <end position="345"/>
    </location>
</feature>
<dbReference type="InterPro" id="IPR036188">
    <property type="entry name" value="FAD/NAD-bd_sf"/>
</dbReference>
<dbReference type="Gene3D" id="3.50.50.60">
    <property type="entry name" value="FAD/NAD(P)-binding domain"/>
    <property type="match status" value="1"/>
</dbReference>
<protein>
    <recommendedName>
        <fullName evidence="2">FAD-binding domain-containing protein</fullName>
    </recommendedName>
</protein>
<dbReference type="PRINTS" id="PR00420">
    <property type="entry name" value="RNGMNOXGNASE"/>
</dbReference>
<dbReference type="GO" id="GO:0071949">
    <property type="term" value="F:FAD binding"/>
    <property type="evidence" value="ECO:0007669"/>
    <property type="project" value="InterPro"/>
</dbReference>
<dbReference type="Proteomes" id="UP000228930">
    <property type="component" value="Unassembled WGS sequence"/>
</dbReference>
<dbReference type="NCBIfam" id="NF004829">
    <property type="entry name" value="PRK06183.1-3"/>
    <property type="match status" value="1"/>
</dbReference>
<proteinExistence type="predicted"/>
<dbReference type="Gene3D" id="3.30.9.10">
    <property type="entry name" value="D-Amino Acid Oxidase, subunit A, domain 2"/>
    <property type="match status" value="1"/>
</dbReference>
<keyword evidence="4" id="KW-1185">Reference proteome</keyword>
<dbReference type="RefSeq" id="WP_100175568.1">
    <property type="nucleotide sequence ID" value="NZ_LFJC01000003.1"/>
</dbReference>
<dbReference type="AlphaFoldDB" id="A0A2M6U708"/>
<evidence type="ECO:0000313" key="4">
    <source>
        <dbReference type="Proteomes" id="UP000228930"/>
    </source>
</evidence>
<dbReference type="InterPro" id="IPR002938">
    <property type="entry name" value="FAD-bd"/>
</dbReference>
<dbReference type="EMBL" id="LFJC01000003">
    <property type="protein sequence ID" value="PIT00348.1"/>
    <property type="molecule type" value="Genomic_DNA"/>
</dbReference>
<dbReference type="GO" id="GO:0019622">
    <property type="term" value="P:3-(3-hydroxy)phenylpropionate catabolic process"/>
    <property type="evidence" value="ECO:0007669"/>
    <property type="project" value="TreeGrafter"/>
</dbReference>
<evidence type="ECO:0000256" key="1">
    <source>
        <dbReference type="ARBA" id="ARBA00023002"/>
    </source>
</evidence>
<dbReference type="InterPro" id="IPR050631">
    <property type="entry name" value="PheA/TfdB_FAD_monoxygenase"/>
</dbReference>
<keyword evidence="1" id="KW-0560">Oxidoreductase</keyword>
<comment type="caution">
    <text evidence="3">The sequence shown here is derived from an EMBL/GenBank/DDBJ whole genome shotgun (WGS) entry which is preliminary data.</text>
</comment>
<organism evidence="3 4">
    <name type="scientific">Bradyrhizobium nitroreducens</name>
    <dbReference type="NCBI Taxonomy" id="709803"/>
    <lineage>
        <taxon>Bacteria</taxon>
        <taxon>Pseudomonadati</taxon>
        <taxon>Pseudomonadota</taxon>
        <taxon>Alphaproteobacteria</taxon>
        <taxon>Hyphomicrobiales</taxon>
        <taxon>Nitrobacteraceae</taxon>
        <taxon>Bradyrhizobium</taxon>
    </lineage>
</organism>